<protein>
    <submittedName>
        <fullName evidence="1">Uncharacterized protein</fullName>
    </submittedName>
</protein>
<gene>
    <name evidence="1" type="ORF">JFN88_14365</name>
</gene>
<evidence type="ECO:0000313" key="2">
    <source>
        <dbReference type="Proteomes" id="UP000640274"/>
    </source>
</evidence>
<accession>A0A934J080</accession>
<proteinExistence type="predicted"/>
<dbReference type="RefSeq" id="WP_199019989.1">
    <property type="nucleotide sequence ID" value="NZ_JAELUP010000072.1"/>
</dbReference>
<name>A0A934J080_9BACL</name>
<dbReference type="Proteomes" id="UP000640274">
    <property type="component" value="Unassembled WGS sequence"/>
</dbReference>
<reference evidence="1" key="1">
    <citation type="submission" date="2020-12" db="EMBL/GenBank/DDBJ databases">
        <authorList>
            <person name="Huq M.A."/>
        </authorList>
    </citation>
    <scope>NUCLEOTIDE SEQUENCE</scope>
    <source>
        <strain evidence="1">MAHUQ-46</strain>
    </source>
</reference>
<organism evidence="1 2">
    <name type="scientific">Paenibacillus roseus</name>
    <dbReference type="NCBI Taxonomy" id="2798579"/>
    <lineage>
        <taxon>Bacteria</taxon>
        <taxon>Bacillati</taxon>
        <taxon>Bacillota</taxon>
        <taxon>Bacilli</taxon>
        <taxon>Bacillales</taxon>
        <taxon>Paenibacillaceae</taxon>
        <taxon>Paenibacillus</taxon>
    </lineage>
</organism>
<sequence>MIIEPYIGRNVEIVYKDSKGISTRRRVAVYSVRNGKVRVLDWGKKSFQTLAVSRIIAAAPFPRQNSGMELLFSFQVH</sequence>
<comment type="caution">
    <text evidence="1">The sequence shown here is derived from an EMBL/GenBank/DDBJ whole genome shotgun (WGS) entry which is preliminary data.</text>
</comment>
<dbReference type="AlphaFoldDB" id="A0A934J080"/>
<evidence type="ECO:0000313" key="1">
    <source>
        <dbReference type="EMBL" id="MBJ6362447.1"/>
    </source>
</evidence>
<keyword evidence="2" id="KW-1185">Reference proteome</keyword>
<dbReference type="EMBL" id="JAELUP010000072">
    <property type="protein sequence ID" value="MBJ6362447.1"/>
    <property type="molecule type" value="Genomic_DNA"/>
</dbReference>